<organism evidence="2">
    <name type="scientific">uncultured Pseudonocardia sp</name>
    <dbReference type="NCBI Taxonomy" id="211455"/>
    <lineage>
        <taxon>Bacteria</taxon>
        <taxon>Bacillati</taxon>
        <taxon>Actinomycetota</taxon>
        <taxon>Actinomycetes</taxon>
        <taxon>Pseudonocardiales</taxon>
        <taxon>Pseudonocardiaceae</taxon>
        <taxon>Pseudonocardia</taxon>
        <taxon>environmental samples</taxon>
    </lineage>
</organism>
<reference evidence="2" key="1">
    <citation type="submission" date="2020-02" db="EMBL/GenBank/DDBJ databases">
        <authorList>
            <person name="Meier V. D."/>
        </authorList>
    </citation>
    <scope>NUCLEOTIDE SEQUENCE</scope>
    <source>
        <strain evidence="2">AVDCRST_MAG66</strain>
    </source>
</reference>
<accession>A0A6J4PZW9</accession>
<feature type="compositionally biased region" description="Basic residues" evidence="1">
    <location>
        <begin position="1"/>
        <end position="10"/>
    </location>
</feature>
<feature type="region of interest" description="Disordered" evidence="1">
    <location>
        <begin position="1"/>
        <end position="43"/>
    </location>
</feature>
<evidence type="ECO:0000313" key="2">
    <source>
        <dbReference type="EMBL" id="CAA9426461.1"/>
    </source>
</evidence>
<evidence type="ECO:0000256" key="1">
    <source>
        <dbReference type="SAM" id="MobiDB-lite"/>
    </source>
</evidence>
<proteinExistence type="predicted"/>
<feature type="non-terminal residue" evidence="2">
    <location>
        <position position="1"/>
    </location>
</feature>
<sequence>GRCRGRRRPRSPAQDPGQLGAPPASPALPTWCVGSGRRGVAGV</sequence>
<protein>
    <submittedName>
        <fullName evidence="2">Uncharacterized protein</fullName>
    </submittedName>
</protein>
<gene>
    <name evidence="2" type="ORF">AVDCRST_MAG66-2987</name>
</gene>
<name>A0A6J4PZW9_9PSEU</name>
<dbReference type="AlphaFoldDB" id="A0A6J4PZW9"/>
<feature type="non-terminal residue" evidence="2">
    <location>
        <position position="43"/>
    </location>
</feature>
<dbReference type="EMBL" id="CADCUS010000436">
    <property type="protein sequence ID" value="CAA9426461.1"/>
    <property type="molecule type" value="Genomic_DNA"/>
</dbReference>